<keyword evidence="8" id="KW-0408">Iron</keyword>
<feature type="coiled-coil region" evidence="13">
    <location>
        <begin position="401"/>
        <end position="432"/>
    </location>
</feature>
<evidence type="ECO:0000256" key="14">
    <source>
        <dbReference type="SAM" id="MobiDB-lite"/>
    </source>
</evidence>
<evidence type="ECO:0000256" key="13">
    <source>
        <dbReference type="SAM" id="Coils"/>
    </source>
</evidence>
<dbReference type="Pfam" id="PF00211">
    <property type="entry name" value="Guanylate_cyc"/>
    <property type="match status" value="1"/>
</dbReference>
<name>A0ABR1DJT0_NECAM</name>
<evidence type="ECO:0000256" key="9">
    <source>
        <dbReference type="ARBA" id="ARBA00023054"/>
    </source>
</evidence>
<comment type="catalytic activity">
    <reaction evidence="1">
        <text>GTP = 3',5'-cyclic GMP + diphosphate</text>
        <dbReference type="Rhea" id="RHEA:13665"/>
        <dbReference type="ChEBI" id="CHEBI:33019"/>
        <dbReference type="ChEBI" id="CHEBI:37565"/>
        <dbReference type="ChEBI" id="CHEBI:57746"/>
        <dbReference type="EC" id="4.6.1.2"/>
    </reaction>
</comment>
<gene>
    <name evidence="16" type="primary">Necator_chrIV.g15893</name>
    <name evidence="16" type="ORF">RB195_002598</name>
</gene>
<organism evidence="16 17">
    <name type="scientific">Necator americanus</name>
    <name type="common">Human hookworm</name>
    <dbReference type="NCBI Taxonomy" id="51031"/>
    <lineage>
        <taxon>Eukaryota</taxon>
        <taxon>Metazoa</taxon>
        <taxon>Ecdysozoa</taxon>
        <taxon>Nematoda</taxon>
        <taxon>Chromadorea</taxon>
        <taxon>Rhabditida</taxon>
        <taxon>Rhabditina</taxon>
        <taxon>Rhabditomorpha</taxon>
        <taxon>Strongyloidea</taxon>
        <taxon>Ancylostomatidae</taxon>
        <taxon>Bunostominae</taxon>
        <taxon>Necator</taxon>
    </lineage>
</organism>
<dbReference type="CDD" id="cd07302">
    <property type="entry name" value="CHD"/>
    <property type="match status" value="1"/>
</dbReference>
<dbReference type="Pfam" id="PF07701">
    <property type="entry name" value="HNOBA"/>
    <property type="match status" value="1"/>
</dbReference>
<dbReference type="SMART" id="SM00044">
    <property type="entry name" value="CYCc"/>
    <property type="match status" value="1"/>
</dbReference>
<dbReference type="InterPro" id="IPR024096">
    <property type="entry name" value="NO_sig/Golgi_transp_ligand-bd"/>
</dbReference>
<dbReference type="InterPro" id="IPR038158">
    <property type="entry name" value="H-NOX_domain_sf"/>
</dbReference>
<keyword evidence="7" id="KW-0547">Nucleotide-binding</keyword>
<keyword evidence="6" id="KW-0479">Metal-binding</keyword>
<dbReference type="InterPro" id="IPR011645">
    <property type="entry name" value="HNOB_dom_associated"/>
</dbReference>
<dbReference type="EMBL" id="JAVFWL010000004">
    <property type="protein sequence ID" value="KAK6750724.1"/>
    <property type="molecule type" value="Genomic_DNA"/>
</dbReference>
<dbReference type="Gene3D" id="6.10.250.780">
    <property type="match status" value="1"/>
</dbReference>
<protein>
    <recommendedName>
        <fullName evidence="4">guanylate cyclase</fullName>
        <ecNumber evidence="4">4.6.1.2</ecNumber>
    </recommendedName>
</protein>
<dbReference type="PANTHER" id="PTHR45655:SF1">
    <property type="entry name" value="SOLUBLE GUANYLATE CYCLASE GCY-37"/>
    <property type="match status" value="1"/>
</dbReference>
<comment type="cofactor">
    <cofactor evidence="2">
        <name>heme</name>
        <dbReference type="ChEBI" id="CHEBI:30413"/>
    </cofactor>
</comment>
<feature type="compositionally biased region" description="Basic and acidic residues" evidence="14">
    <location>
        <begin position="793"/>
        <end position="807"/>
    </location>
</feature>
<dbReference type="PROSITE" id="PS50125">
    <property type="entry name" value="GUANYLATE_CYCLASE_2"/>
    <property type="match status" value="1"/>
</dbReference>
<evidence type="ECO:0000256" key="1">
    <source>
        <dbReference type="ARBA" id="ARBA00001436"/>
    </source>
</evidence>
<dbReference type="Pfam" id="PF07700">
    <property type="entry name" value="HNOB"/>
    <property type="match status" value="2"/>
</dbReference>
<evidence type="ECO:0000256" key="10">
    <source>
        <dbReference type="ARBA" id="ARBA00023134"/>
    </source>
</evidence>
<keyword evidence="11" id="KW-0456">Lyase</keyword>
<comment type="subcellular location">
    <subcellularLocation>
        <location evidence="3">Cytoplasm</location>
    </subcellularLocation>
</comment>
<proteinExistence type="predicted"/>
<accession>A0ABR1DJT0</accession>
<dbReference type="InterPro" id="IPR029787">
    <property type="entry name" value="Nucleotide_cyclase"/>
</dbReference>
<dbReference type="Gene3D" id="3.30.450.260">
    <property type="entry name" value="Haem NO binding associated domain"/>
    <property type="match status" value="1"/>
</dbReference>
<dbReference type="Proteomes" id="UP001303046">
    <property type="component" value="Unassembled WGS sequence"/>
</dbReference>
<keyword evidence="17" id="KW-1185">Reference proteome</keyword>
<evidence type="ECO:0000313" key="16">
    <source>
        <dbReference type="EMBL" id="KAK6750724.1"/>
    </source>
</evidence>
<dbReference type="SUPFAM" id="SSF55073">
    <property type="entry name" value="Nucleotide cyclase"/>
    <property type="match status" value="1"/>
</dbReference>
<dbReference type="PANTHER" id="PTHR45655">
    <property type="entry name" value="GUANYLATE CYCLASE SOLUBLE SUBUNIT BETA-2"/>
    <property type="match status" value="1"/>
</dbReference>
<dbReference type="InterPro" id="IPR001054">
    <property type="entry name" value="A/G_cyclase"/>
</dbReference>
<feature type="domain" description="Guanylate cyclase" evidence="15">
    <location>
        <begin position="460"/>
        <end position="588"/>
    </location>
</feature>
<evidence type="ECO:0000313" key="17">
    <source>
        <dbReference type="Proteomes" id="UP001303046"/>
    </source>
</evidence>
<evidence type="ECO:0000256" key="2">
    <source>
        <dbReference type="ARBA" id="ARBA00001971"/>
    </source>
</evidence>
<keyword evidence="5" id="KW-0963">Cytoplasm</keyword>
<evidence type="ECO:0000256" key="6">
    <source>
        <dbReference type="ARBA" id="ARBA00022617"/>
    </source>
</evidence>
<evidence type="ECO:0000256" key="7">
    <source>
        <dbReference type="ARBA" id="ARBA00022741"/>
    </source>
</evidence>
<evidence type="ECO:0000259" key="15">
    <source>
        <dbReference type="PROSITE" id="PS50125"/>
    </source>
</evidence>
<keyword evidence="6" id="KW-0349">Heme</keyword>
<evidence type="ECO:0000256" key="4">
    <source>
        <dbReference type="ARBA" id="ARBA00012202"/>
    </source>
</evidence>
<dbReference type="Gene3D" id="3.90.1520.10">
    <property type="entry name" value="H-NOX domain"/>
    <property type="match status" value="1"/>
</dbReference>
<evidence type="ECO:0000256" key="5">
    <source>
        <dbReference type="ARBA" id="ARBA00022490"/>
    </source>
</evidence>
<comment type="caution">
    <text evidence="16">The sequence shown here is derived from an EMBL/GenBank/DDBJ whole genome shotgun (WGS) entry which is preliminary data.</text>
</comment>
<dbReference type="Gene3D" id="3.30.70.1230">
    <property type="entry name" value="Nucleotide cyclase"/>
    <property type="match status" value="1"/>
</dbReference>
<evidence type="ECO:0000256" key="3">
    <source>
        <dbReference type="ARBA" id="ARBA00004496"/>
    </source>
</evidence>
<sequence>MIGWTHVCISTLIIRRYGIEIWQQILKKAGFTECTEFEVQCYYDDSETMRIFRTAAGILGLSVDDMWEVYGEFLITYACETGWEKMLACMANNLQVIMDCCFCMSAETTENTHATKTNEFLDNLNSMHYFIDQIAFKSEMRGPTFQCESVGEGSLRLHYFSHRQGLFPIVKGLVRRTARLLFDMDVKVNVVERTQERRKSGMVEHVVFSLEPDDQHRSGTRLAYKFKRINRRSSGDAEACDSNLSLALNLRDFARIFPYHICFNKQMVVEHVGKHLCQEYGLADKKMLKVTELVQLIQPADIQQLTPKSIMTYLNTLFIFQLKHHCKRNEIEKDSSEAFQQPLCLKGQMMPINGGNSIIFLCSPHVTSVRDILNLKLFISDMPMHDATRDLVMLNQSRICQMELNKRLEETVRKLKGLAEELAKKKQQTEHLLYQFVPVEVADSLRLGKPIPPQEYAECTVMFADVPDFITINGNCKPSEVIDVIAKLFKQFDRLIQKLQCYKVLSLMDSYLVVSGAPNPSDCHAENMLNLAIGFVFSGRSIVVPGMNLPVRVRVGISCGPIVAGVVSHEKPRYCIFGQTVNIAKEIRSLSLPGRILLSNVVKTTVSKNQKSFFKFQQHQTVEVGNIKMLTHFLEKNEKLSVWEISDIEKGPTDSIDGYKELHSAEGAELWESAKNVVLRKQQMYADVGTQHKDQVIDAFRPGPSRTRRALTRLQSVKRKFRAAQSNDSGVSMSEPNDFVKKSGHRVCGLPVVRLIYPVAYCSGPTNVVETHHVSGPPNFGFLRISGSVSDLQSKKDRDRKSHEVHKASSQNYHHRLGAFRSSALGKIPSMPIDDEYERLVEHLHDCTSRYVSVELYVLQATKNSRPSLQGFAERDKRRPQKRRAEVLGEAAEAEQSIRYARWKLPIVKRKQLLSGPQMEHLQHRERGRKGHSRFLLRSLQQPRSLASSQSEGMDGYHSKGPPFRSPVGHVGKDSYFIRFLQS</sequence>
<feature type="compositionally biased region" description="Polar residues" evidence="14">
    <location>
        <begin position="940"/>
        <end position="952"/>
    </location>
</feature>
<dbReference type="InterPro" id="IPR011644">
    <property type="entry name" value="Heme_NO-bd"/>
</dbReference>
<dbReference type="SUPFAM" id="SSF111126">
    <property type="entry name" value="Ligand-binding domain in the NO signalling and Golgi transport"/>
    <property type="match status" value="1"/>
</dbReference>
<feature type="region of interest" description="Disordered" evidence="14">
    <location>
        <begin position="791"/>
        <end position="812"/>
    </location>
</feature>
<evidence type="ECO:0000256" key="12">
    <source>
        <dbReference type="ARBA" id="ARBA00023293"/>
    </source>
</evidence>
<keyword evidence="10" id="KW-0342">GTP-binding</keyword>
<reference evidence="16 17" key="1">
    <citation type="submission" date="2023-08" db="EMBL/GenBank/DDBJ databases">
        <title>A Necator americanus chromosomal reference genome.</title>
        <authorList>
            <person name="Ilik V."/>
            <person name="Petrzelkova K.J."/>
            <person name="Pardy F."/>
            <person name="Fuh T."/>
            <person name="Niatou-Singa F.S."/>
            <person name="Gouil Q."/>
            <person name="Baker L."/>
            <person name="Ritchie M.E."/>
            <person name="Jex A.R."/>
            <person name="Gazzola D."/>
            <person name="Li H."/>
            <person name="Toshio Fujiwara R."/>
            <person name="Zhan B."/>
            <person name="Aroian R.V."/>
            <person name="Pafco B."/>
            <person name="Schwarz E.M."/>
        </authorList>
    </citation>
    <scope>NUCLEOTIDE SEQUENCE [LARGE SCALE GENOMIC DNA]</scope>
    <source>
        <strain evidence="16 17">Aroian</strain>
        <tissue evidence="16">Whole animal</tissue>
    </source>
</reference>
<keyword evidence="9 13" id="KW-0175">Coiled coil</keyword>
<evidence type="ECO:0000256" key="8">
    <source>
        <dbReference type="ARBA" id="ARBA00023004"/>
    </source>
</evidence>
<dbReference type="InterPro" id="IPR042463">
    <property type="entry name" value="HNOB_dom_associated_sf"/>
</dbReference>
<dbReference type="EC" id="4.6.1.2" evidence="4"/>
<keyword evidence="12" id="KW-0141">cGMP biosynthesis</keyword>
<evidence type="ECO:0000256" key="11">
    <source>
        <dbReference type="ARBA" id="ARBA00023239"/>
    </source>
</evidence>
<feature type="region of interest" description="Disordered" evidence="14">
    <location>
        <begin position="940"/>
        <end position="968"/>
    </location>
</feature>